<gene>
    <name evidence="1" type="ORF">PEPMIC_00181</name>
</gene>
<dbReference type="EMBL" id="ABEE02000014">
    <property type="protein sequence ID" value="EDP24737.1"/>
    <property type="molecule type" value="Genomic_DNA"/>
</dbReference>
<comment type="caution">
    <text evidence="1">The sequence shown here is derived from an EMBL/GenBank/DDBJ whole genome shotgun (WGS) entry which is preliminary data.</text>
</comment>
<evidence type="ECO:0000313" key="2">
    <source>
        <dbReference type="Proteomes" id="UP000003162"/>
    </source>
</evidence>
<dbReference type="Proteomes" id="UP000003162">
    <property type="component" value="Unassembled WGS sequence"/>
</dbReference>
<proteinExistence type="predicted"/>
<accession>A8SIR4</accession>
<name>A8SIR4_9FIRM</name>
<organism evidence="1 2">
    <name type="scientific">Parvimonas micra ATCC 33270</name>
    <dbReference type="NCBI Taxonomy" id="411465"/>
    <lineage>
        <taxon>Bacteria</taxon>
        <taxon>Bacillati</taxon>
        <taxon>Bacillota</taxon>
        <taxon>Tissierellia</taxon>
        <taxon>Tissierellales</taxon>
        <taxon>Peptoniphilaceae</taxon>
        <taxon>Parvimonas</taxon>
    </lineage>
</organism>
<reference evidence="1 2" key="1">
    <citation type="submission" date="2007-09" db="EMBL/GenBank/DDBJ databases">
        <title>Draft genome sequence of Peptostreptococcus micros (ATCC 33270).</title>
        <authorList>
            <person name="Sudarsanam P."/>
            <person name="Ley R."/>
            <person name="Guruge J."/>
            <person name="Turnbaugh P.J."/>
            <person name="Mahowald M."/>
            <person name="Liep D."/>
            <person name="Gordon J."/>
        </authorList>
    </citation>
    <scope>NUCLEOTIDE SEQUENCE [LARGE SCALE GENOMIC DNA]</scope>
    <source>
        <strain evidence="1 2">ATCC 33270</strain>
    </source>
</reference>
<protein>
    <submittedName>
        <fullName evidence="1">Uncharacterized protein</fullName>
    </submittedName>
</protein>
<dbReference type="HOGENOM" id="CLU_3366393_0_0_9"/>
<reference evidence="1 2" key="2">
    <citation type="submission" date="2007-09" db="EMBL/GenBank/DDBJ databases">
        <authorList>
            <person name="Fulton L."/>
            <person name="Clifton S."/>
            <person name="Fulton B."/>
            <person name="Xu J."/>
            <person name="Minx P."/>
            <person name="Pepin K.H."/>
            <person name="Johnson M."/>
            <person name="Thiruvilangam P."/>
            <person name="Bhonagiri V."/>
            <person name="Nash W.E."/>
            <person name="Mardis E.R."/>
            <person name="Wilson R.K."/>
        </authorList>
    </citation>
    <scope>NUCLEOTIDE SEQUENCE [LARGE SCALE GENOMIC DNA]</scope>
    <source>
        <strain evidence="1 2">ATCC 33270</strain>
    </source>
</reference>
<sequence length="35" mass="3967">MSKNRRQMIPALSAERGTQTATLLNLENQDSLHKL</sequence>
<evidence type="ECO:0000313" key="1">
    <source>
        <dbReference type="EMBL" id="EDP24737.1"/>
    </source>
</evidence>
<dbReference type="AlphaFoldDB" id="A8SIR4"/>